<dbReference type="Proteomes" id="UP000518904">
    <property type="component" value="Unassembled WGS sequence"/>
</dbReference>
<feature type="non-terminal residue" evidence="1">
    <location>
        <position position="1"/>
    </location>
</feature>
<gene>
    <name evidence="1" type="ORF">HKB16_17225</name>
</gene>
<evidence type="ECO:0000313" key="2">
    <source>
        <dbReference type="Proteomes" id="UP000518904"/>
    </source>
</evidence>
<reference evidence="1 2" key="1">
    <citation type="submission" date="2020-04" db="EMBL/GenBank/DDBJ databases">
        <title>Whole-genome sequencing of Vibrio spp. from China reveals different genetic environments of blaCTX-M-14 among diverse lineages.</title>
        <authorList>
            <person name="Zheng Z."/>
            <person name="Ye L."/>
            <person name="Chen S."/>
        </authorList>
    </citation>
    <scope>NUCLEOTIDE SEQUENCE [LARGE SCALE GENOMIC DNA]</scope>
    <source>
        <strain evidence="1 2">Vb0551</strain>
    </source>
</reference>
<dbReference type="AlphaFoldDB" id="A0A7Y0SJI9"/>
<dbReference type="EMBL" id="JABCLB010001941">
    <property type="protein sequence ID" value="NMU84613.1"/>
    <property type="molecule type" value="Genomic_DNA"/>
</dbReference>
<organism evidence="1 2">
    <name type="scientific">Vibrio parahaemolyticus</name>
    <dbReference type="NCBI Taxonomy" id="670"/>
    <lineage>
        <taxon>Bacteria</taxon>
        <taxon>Pseudomonadati</taxon>
        <taxon>Pseudomonadota</taxon>
        <taxon>Gammaproteobacteria</taxon>
        <taxon>Vibrionales</taxon>
        <taxon>Vibrionaceae</taxon>
        <taxon>Vibrio</taxon>
    </lineage>
</organism>
<proteinExistence type="predicted"/>
<name>A0A7Y0SJI9_VIBPH</name>
<protein>
    <submittedName>
        <fullName evidence="1">Uncharacterized protein</fullName>
    </submittedName>
</protein>
<evidence type="ECO:0000313" key="1">
    <source>
        <dbReference type="EMBL" id="NMU84613.1"/>
    </source>
</evidence>
<feature type="non-terminal residue" evidence="1">
    <location>
        <position position="78"/>
    </location>
</feature>
<sequence length="78" mass="8532">LEGGKSVAWLGAPIVQQGYLHSYAMFRLPNNGITKLAADANRESSINTLLVGNDHQPRTINTKQDDIKNSLEVIDKAL</sequence>
<comment type="caution">
    <text evidence="1">The sequence shown here is derived from an EMBL/GenBank/DDBJ whole genome shotgun (WGS) entry which is preliminary data.</text>
</comment>
<accession>A0A7Y0SJI9</accession>